<feature type="transmembrane region" description="Helical" evidence="6">
    <location>
        <begin position="98"/>
        <end position="115"/>
    </location>
</feature>
<dbReference type="Gene3D" id="1.20.120.80">
    <property type="entry name" value="Cytochrome c oxidase, subunit III, four-helix bundle"/>
    <property type="match status" value="1"/>
</dbReference>
<evidence type="ECO:0000256" key="1">
    <source>
        <dbReference type="ARBA" id="ARBA00004141"/>
    </source>
</evidence>
<dbReference type="GO" id="GO:0019646">
    <property type="term" value="P:aerobic electron transport chain"/>
    <property type="evidence" value="ECO:0007669"/>
    <property type="project" value="InterPro"/>
</dbReference>
<dbReference type="Pfam" id="PF00510">
    <property type="entry name" value="COX3"/>
    <property type="match status" value="1"/>
</dbReference>
<dbReference type="InterPro" id="IPR013833">
    <property type="entry name" value="Cyt_c_oxidase_su3_a-hlx"/>
</dbReference>
<feature type="transmembrane region" description="Helical" evidence="6">
    <location>
        <begin position="135"/>
        <end position="158"/>
    </location>
</feature>
<comment type="similarity">
    <text evidence="2">Belongs to the cytochrome c oxidase subunit 3 family.</text>
</comment>
<feature type="transmembrane region" description="Helical" evidence="6">
    <location>
        <begin position="59"/>
        <end position="77"/>
    </location>
</feature>
<evidence type="ECO:0000313" key="8">
    <source>
        <dbReference type="EMBL" id="SFV58646.1"/>
    </source>
</evidence>
<comment type="subcellular location">
    <subcellularLocation>
        <location evidence="1">Membrane</location>
        <topology evidence="1">Multi-pass membrane protein</topology>
    </subcellularLocation>
</comment>
<dbReference type="PANTHER" id="PTHR11403">
    <property type="entry name" value="CYTOCHROME C OXIDASE SUBUNIT III"/>
    <property type="match status" value="1"/>
</dbReference>
<dbReference type="EMBL" id="FPHD01000048">
    <property type="protein sequence ID" value="SFV58646.1"/>
    <property type="molecule type" value="Genomic_DNA"/>
</dbReference>
<feature type="domain" description="Heme-copper oxidase subunit III family profile" evidence="7">
    <location>
        <begin position="16"/>
        <end position="199"/>
    </location>
</feature>
<dbReference type="PANTHER" id="PTHR11403:SF6">
    <property type="entry name" value="NITRIC OXIDE REDUCTASE SUBUNIT E"/>
    <property type="match status" value="1"/>
</dbReference>
<evidence type="ECO:0000259" key="7">
    <source>
        <dbReference type="PROSITE" id="PS50253"/>
    </source>
</evidence>
<protein>
    <submittedName>
        <fullName evidence="8">Nitric oxide reductase activation protein NorE</fullName>
    </submittedName>
</protein>
<evidence type="ECO:0000256" key="5">
    <source>
        <dbReference type="ARBA" id="ARBA00023136"/>
    </source>
</evidence>
<dbReference type="InterPro" id="IPR035973">
    <property type="entry name" value="Cyt_c_oxidase_su3-like_sf"/>
</dbReference>
<evidence type="ECO:0000256" key="3">
    <source>
        <dbReference type="ARBA" id="ARBA00022692"/>
    </source>
</evidence>
<dbReference type="InterPro" id="IPR000298">
    <property type="entry name" value="Cyt_c_oxidase-like_su3"/>
</dbReference>
<proteinExistence type="inferred from homology"/>
<dbReference type="GO" id="GO:0016020">
    <property type="term" value="C:membrane"/>
    <property type="evidence" value="ECO:0007669"/>
    <property type="project" value="UniProtKB-SubCell"/>
</dbReference>
<dbReference type="AlphaFoldDB" id="A0A1W1BYP9"/>
<keyword evidence="3 6" id="KW-0812">Transmembrane</keyword>
<feature type="transmembrane region" description="Helical" evidence="6">
    <location>
        <begin position="16"/>
        <end position="39"/>
    </location>
</feature>
<sequence>MPNNTVKKEPYPPGDFGVWIIIYVELITFGLFFIGYAFSRRANLEMFNHSQLMLETTSGFINTLFLVTSSYFVVKAVTSIQNLTHDRREEFNKKASKWLLLAMLFGAGFLVNKIFEFSHMFGEGLSLSTNKFFMFYFMLTGFHFMHVLLGTVILFNIFQRTRIHGYTVEDHKGIISGATYWHMVDFLWIILFPLVYIIR</sequence>
<gene>
    <name evidence="8" type="ORF">MNB_SV-8-1322</name>
</gene>
<evidence type="ECO:0000256" key="4">
    <source>
        <dbReference type="ARBA" id="ARBA00022989"/>
    </source>
</evidence>
<evidence type="ECO:0000256" key="2">
    <source>
        <dbReference type="ARBA" id="ARBA00010581"/>
    </source>
</evidence>
<accession>A0A1W1BYP9</accession>
<evidence type="ECO:0000256" key="6">
    <source>
        <dbReference type="SAM" id="Phobius"/>
    </source>
</evidence>
<feature type="transmembrane region" description="Helical" evidence="6">
    <location>
        <begin position="179"/>
        <end position="198"/>
    </location>
</feature>
<dbReference type="InterPro" id="IPR024791">
    <property type="entry name" value="Cyt_c/ubiquinol_Oxase_su3"/>
</dbReference>
<dbReference type="SUPFAM" id="SSF81452">
    <property type="entry name" value="Cytochrome c oxidase subunit III-like"/>
    <property type="match status" value="1"/>
</dbReference>
<dbReference type="PROSITE" id="PS50253">
    <property type="entry name" value="COX3"/>
    <property type="match status" value="1"/>
</dbReference>
<dbReference type="CDD" id="cd02862">
    <property type="entry name" value="NorE_like"/>
    <property type="match status" value="1"/>
</dbReference>
<reference evidence="8" key="1">
    <citation type="submission" date="2016-10" db="EMBL/GenBank/DDBJ databases">
        <authorList>
            <person name="de Groot N.N."/>
        </authorList>
    </citation>
    <scope>NUCLEOTIDE SEQUENCE</scope>
</reference>
<organism evidence="8">
    <name type="scientific">hydrothermal vent metagenome</name>
    <dbReference type="NCBI Taxonomy" id="652676"/>
    <lineage>
        <taxon>unclassified sequences</taxon>
        <taxon>metagenomes</taxon>
        <taxon>ecological metagenomes</taxon>
    </lineage>
</organism>
<keyword evidence="4 6" id="KW-1133">Transmembrane helix</keyword>
<keyword evidence="5 6" id="KW-0472">Membrane</keyword>
<dbReference type="GO" id="GO:0004129">
    <property type="term" value="F:cytochrome-c oxidase activity"/>
    <property type="evidence" value="ECO:0007669"/>
    <property type="project" value="InterPro"/>
</dbReference>
<name>A0A1W1BYP9_9ZZZZ</name>